<evidence type="ECO:0000256" key="1">
    <source>
        <dbReference type="SAM" id="Phobius"/>
    </source>
</evidence>
<gene>
    <name evidence="2" type="ORF">BCT54_19490</name>
</gene>
<keyword evidence="1" id="KW-1133">Transmembrane helix</keyword>
<accession>A0A2N7JU69</accession>
<evidence type="ECO:0000313" key="3">
    <source>
        <dbReference type="Proteomes" id="UP000235533"/>
    </source>
</evidence>
<dbReference type="EMBL" id="MCZF01000042">
    <property type="protein sequence ID" value="PMM62287.1"/>
    <property type="molecule type" value="Genomic_DNA"/>
</dbReference>
<comment type="caution">
    <text evidence="2">The sequence shown here is derived from an EMBL/GenBank/DDBJ whole genome shotgun (WGS) entry which is preliminary data.</text>
</comment>
<dbReference type="AlphaFoldDB" id="A0A2N7JU69"/>
<keyword evidence="1" id="KW-0472">Membrane</keyword>
<name>A0A2N7JU69_VIBSP</name>
<dbReference type="Proteomes" id="UP000235533">
    <property type="component" value="Unassembled WGS sequence"/>
</dbReference>
<evidence type="ECO:0000313" key="2">
    <source>
        <dbReference type="EMBL" id="PMM62287.1"/>
    </source>
</evidence>
<sequence>MKGFSLAVKWPGWGCVLRETLRLGLHALIGIAGVIVSFLWILTISPFDDPYLSQTDYQRLGEQEDLMLALLGWAAGIYFLSVVLLYLARLFVRKSKS</sequence>
<dbReference type="RefSeq" id="WP_102551392.1">
    <property type="nucleotide sequence ID" value="NZ_MCZF01000042.1"/>
</dbReference>
<reference evidence="3" key="1">
    <citation type="submission" date="2016-07" db="EMBL/GenBank/DDBJ databases">
        <title>Nontailed viruses are major unrecognized killers of bacteria in the ocean.</title>
        <authorList>
            <person name="Kauffman K."/>
            <person name="Hussain F."/>
            <person name="Yang J."/>
            <person name="Arevalo P."/>
            <person name="Brown J."/>
            <person name="Cutler M."/>
            <person name="Kelly L."/>
            <person name="Polz M.F."/>
        </authorList>
    </citation>
    <scope>NUCLEOTIDE SEQUENCE [LARGE SCALE GENOMIC DNA]</scope>
    <source>
        <strain evidence="3">10N.261.48.B5</strain>
    </source>
</reference>
<organism evidence="2 3">
    <name type="scientific">Vibrio splendidus</name>
    <dbReference type="NCBI Taxonomy" id="29497"/>
    <lineage>
        <taxon>Bacteria</taxon>
        <taxon>Pseudomonadati</taxon>
        <taxon>Pseudomonadota</taxon>
        <taxon>Gammaproteobacteria</taxon>
        <taxon>Vibrionales</taxon>
        <taxon>Vibrionaceae</taxon>
        <taxon>Vibrio</taxon>
    </lineage>
</organism>
<feature type="transmembrane region" description="Helical" evidence="1">
    <location>
        <begin position="27"/>
        <end position="47"/>
    </location>
</feature>
<proteinExistence type="predicted"/>
<feature type="transmembrane region" description="Helical" evidence="1">
    <location>
        <begin position="67"/>
        <end position="88"/>
    </location>
</feature>
<keyword evidence="1" id="KW-0812">Transmembrane</keyword>
<protein>
    <submittedName>
        <fullName evidence="2">Uncharacterized protein</fullName>
    </submittedName>
</protein>